<comment type="caution">
    <text evidence="2">The sequence shown here is derived from an EMBL/GenBank/DDBJ whole genome shotgun (WGS) entry which is preliminary data.</text>
</comment>
<dbReference type="AlphaFoldDB" id="A0A1J5PN81"/>
<feature type="domain" description="SGNH hydrolase-type esterase" evidence="1">
    <location>
        <begin position="63"/>
        <end position="207"/>
    </location>
</feature>
<dbReference type="SUPFAM" id="SSF52266">
    <property type="entry name" value="SGNH hydrolase"/>
    <property type="match status" value="1"/>
</dbReference>
<dbReference type="Pfam" id="PF13472">
    <property type="entry name" value="Lipase_GDSL_2"/>
    <property type="match status" value="1"/>
</dbReference>
<dbReference type="InterPro" id="IPR036514">
    <property type="entry name" value="SGNH_hydro_sf"/>
</dbReference>
<accession>A0A1J5PN81</accession>
<organism evidence="2">
    <name type="scientific">mine drainage metagenome</name>
    <dbReference type="NCBI Taxonomy" id="410659"/>
    <lineage>
        <taxon>unclassified sequences</taxon>
        <taxon>metagenomes</taxon>
        <taxon>ecological metagenomes</taxon>
    </lineage>
</organism>
<protein>
    <submittedName>
        <fullName evidence="2">GDSL-like lipase/acylhydrolase</fullName>
    </submittedName>
</protein>
<dbReference type="GO" id="GO:0016787">
    <property type="term" value="F:hydrolase activity"/>
    <property type="evidence" value="ECO:0007669"/>
    <property type="project" value="UniProtKB-KW"/>
</dbReference>
<gene>
    <name evidence="2" type="ORF">GALL_516810</name>
</gene>
<dbReference type="CDD" id="cd00229">
    <property type="entry name" value="SGNH_hydrolase"/>
    <property type="match status" value="1"/>
</dbReference>
<evidence type="ECO:0000313" key="2">
    <source>
        <dbReference type="EMBL" id="OIQ66747.1"/>
    </source>
</evidence>
<proteinExistence type="predicted"/>
<name>A0A1J5PN81_9ZZZZ</name>
<dbReference type="InterPro" id="IPR013830">
    <property type="entry name" value="SGNH_hydro"/>
</dbReference>
<reference evidence="2" key="1">
    <citation type="submission" date="2016-10" db="EMBL/GenBank/DDBJ databases">
        <title>Sequence of Gallionella enrichment culture.</title>
        <authorList>
            <person name="Poehlein A."/>
            <person name="Muehling M."/>
            <person name="Daniel R."/>
        </authorList>
    </citation>
    <scope>NUCLEOTIDE SEQUENCE</scope>
</reference>
<evidence type="ECO:0000259" key="1">
    <source>
        <dbReference type="Pfam" id="PF13472"/>
    </source>
</evidence>
<dbReference type="Gene3D" id="3.40.50.1110">
    <property type="entry name" value="SGNH hydrolase"/>
    <property type="match status" value="1"/>
</dbReference>
<keyword evidence="2" id="KW-0378">Hydrolase</keyword>
<dbReference type="EMBL" id="MLJW01006389">
    <property type="protein sequence ID" value="OIQ66747.1"/>
    <property type="molecule type" value="Genomic_DNA"/>
</dbReference>
<sequence>MNGARIGLAVLLIGALAAGFSFLRKEAIADSHRQARQLVLNYTLNRGDSPIIVVGDSIVEASTLPRTLCGYPIVNAGLNGASTASDLGTWLIEALDGRRAAAIVVSLGTNDALTARSRQQFETGYTALLGELSKVTDHLGVLAIPAIDAQGLVTMEMRTEAMNRINDFNAVLPTLAGKGGAAFIALPPMQEPHTIDGVHLNAAGYAAWDEAILQGVSKICNPH</sequence>